<dbReference type="AlphaFoldDB" id="A0A0W0TSR6"/>
<dbReference type="EMBL" id="UGNY01000001">
    <property type="protein sequence ID" value="STX37944.1"/>
    <property type="molecule type" value="Genomic_DNA"/>
</dbReference>
<evidence type="ECO:0000313" key="6">
    <source>
        <dbReference type="Proteomes" id="UP000251942"/>
    </source>
</evidence>
<proteinExistence type="predicted"/>
<reference evidence="6 7" key="2">
    <citation type="submission" date="2018-06" db="EMBL/GenBank/DDBJ databases">
        <authorList>
            <consortium name="Pathogen Informatics"/>
            <person name="Doyle S."/>
        </authorList>
    </citation>
    <scope>NUCLEOTIDE SEQUENCE [LARGE SCALE GENOMIC DNA]</scope>
    <source>
        <strain evidence="4 7">NCTC11978</strain>
        <strain evidence="3 6">NCTC12022</strain>
    </source>
</reference>
<gene>
    <name evidence="2" type="ORF">Lfee_1513</name>
    <name evidence="4" type="ORF">NCTC11978_01122</name>
    <name evidence="3" type="ORF">NCTC12022_03071</name>
</gene>
<dbReference type="PATRIC" id="fig|453.4.peg.1658"/>
<evidence type="ECO:0000313" key="5">
    <source>
        <dbReference type="Proteomes" id="UP000054698"/>
    </source>
</evidence>
<feature type="transmembrane region" description="Helical" evidence="1">
    <location>
        <begin position="39"/>
        <end position="66"/>
    </location>
</feature>
<keyword evidence="1" id="KW-0472">Membrane</keyword>
<sequence>MNIIEHLEGLVAGKIRIFKLVTRLVKLEAKLAGLSIYPLLINVCLLLITLTTLWLSAMVLFGYFLTQLVGNAFFGIAIVLLFNLGFSFLLAKYLRSNLEKMSFKKTRAYFARQNTHEKLPKTTDYQN</sequence>
<keyword evidence="5" id="KW-1185">Reference proteome</keyword>
<feature type="transmembrane region" description="Helical" evidence="1">
    <location>
        <begin position="72"/>
        <end position="94"/>
    </location>
</feature>
<dbReference type="STRING" id="453.Lfee_1513"/>
<protein>
    <recommendedName>
        <fullName evidence="8">Transmembrane protein</fullName>
    </recommendedName>
</protein>
<keyword evidence="1" id="KW-1133">Transmembrane helix</keyword>
<dbReference type="Proteomes" id="UP000251942">
    <property type="component" value="Unassembled WGS sequence"/>
</dbReference>
<evidence type="ECO:0008006" key="8">
    <source>
        <dbReference type="Google" id="ProtNLM"/>
    </source>
</evidence>
<evidence type="ECO:0000256" key="1">
    <source>
        <dbReference type="SAM" id="Phobius"/>
    </source>
</evidence>
<dbReference type="Proteomes" id="UP000054698">
    <property type="component" value="Unassembled WGS sequence"/>
</dbReference>
<keyword evidence="1" id="KW-0812">Transmembrane</keyword>
<dbReference type="Proteomes" id="UP000254033">
    <property type="component" value="Unassembled WGS sequence"/>
</dbReference>
<evidence type="ECO:0000313" key="2">
    <source>
        <dbReference type="EMBL" id="KTC98556.1"/>
    </source>
</evidence>
<name>A0A0W0TSR6_9GAMM</name>
<evidence type="ECO:0000313" key="4">
    <source>
        <dbReference type="EMBL" id="STX37944.1"/>
    </source>
</evidence>
<evidence type="ECO:0000313" key="3">
    <source>
        <dbReference type="EMBL" id="SPX62313.1"/>
    </source>
</evidence>
<dbReference type="EMBL" id="LNYB01000068">
    <property type="protein sequence ID" value="KTC98556.1"/>
    <property type="molecule type" value="Genomic_DNA"/>
</dbReference>
<accession>A0A0W0TSR6</accession>
<evidence type="ECO:0000313" key="7">
    <source>
        <dbReference type="Proteomes" id="UP000254033"/>
    </source>
</evidence>
<dbReference type="EMBL" id="UASS01000037">
    <property type="protein sequence ID" value="SPX62313.1"/>
    <property type="molecule type" value="Genomic_DNA"/>
</dbReference>
<dbReference type="OrthoDB" id="5657202at2"/>
<dbReference type="RefSeq" id="WP_058445467.1">
    <property type="nucleotide sequence ID" value="NZ_CAAAHT010000037.1"/>
</dbReference>
<reference evidence="2 5" key="1">
    <citation type="submission" date="2015-11" db="EMBL/GenBank/DDBJ databases">
        <title>Genomic analysis of 38 Legionella species identifies large and diverse effector repertoires.</title>
        <authorList>
            <person name="Burstein D."/>
            <person name="Amaro F."/>
            <person name="Zusman T."/>
            <person name="Lifshitz Z."/>
            <person name="Cohen O."/>
            <person name="Gilbert J.A."/>
            <person name="Pupko T."/>
            <person name="Shuman H.A."/>
            <person name="Segal G."/>
        </authorList>
    </citation>
    <scope>NUCLEOTIDE SEQUENCE [LARGE SCALE GENOMIC DNA]</scope>
    <source>
        <strain evidence="2 5">WO-44C</strain>
    </source>
</reference>
<organism evidence="2 5">
    <name type="scientific">Legionella feeleii</name>
    <dbReference type="NCBI Taxonomy" id="453"/>
    <lineage>
        <taxon>Bacteria</taxon>
        <taxon>Pseudomonadati</taxon>
        <taxon>Pseudomonadota</taxon>
        <taxon>Gammaproteobacteria</taxon>
        <taxon>Legionellales</taxon>
        <taxon>Legionellaceae</taxon>
        <taxon>Legionella</taxon>
    </lineage>
</organism>